<dbReference type="EMBL" id="MVHM01000011">
    <property type="protein sequence ID" value="ORA35803.1"/>
    <property type="molecule type" value="Genomic_DNA"/>
</dbReference>
<name>A0A7I7W5L0_9MYCO</name>
<dbReference type="Proteomes" id="UP000467379">
    <property type="component" value="Chromosome"/>
</dbReference>
<evidence type="ECO:0000313" key="4">
    <source>
        <dbReference type="Proteomes" id="UP000192441"/>
    </source>
</evidence>
<reference evidence="3 4" key="1">
    <citation type="submission" date="2016-12" db="EMBL/GenBank/DDBJ databases">
        <title>The new phylogeny of genus Mycobacterium.</title>
        <authorList>
            <person name="Tortoli E."/>
            <person name="Trovato A."/>
            <person name="Cirillo D.M."/>
        </authorList>
    </citation>
    <scope>NUCLEOTIDE SEQUENCE [LARGE SCALE GENOMIC DNA]</scope>
    <source>
        <strain evidence="3 4">DSM 44624</strain>
    </source>
</reference>
<dbReference type="AlphaFoldDB" id="A0A7I7W5L0"/>
<feature type="domain" description="Polymerase nucleotidyl transferase" evidence="1">
    <location>
        <begin position="107"/>
        <end position="145"/>
    </location>
</feature>
<sequence>MELNRPFTTVTPTLDGDVLTVLATYEGTFTTGQIHRILKNFSEEGIRKVLSRLALQGVVHADRVGNAFAYRLNAEHLAAEPILALAKLTNTFLARLELELSNWERPPKYAAVFGSAVRGTMTVHSDVDLFLVEDDKTPQPLWTRQVNELAATVSKWTGNDARVVEYTIAELRDARGEPMVHDVLDHGLTVAGSRAWLLKEIRQTSRERESR</sequence>
<gene>
    <name evidence="3" type="ORF">BST20_17225</name>
    <name evidence="2" type="ORF">MBRA_30590</name>
</gene>
<reference evidence="2" key="3">
    <citation type="submission" date="2020-02" db="EMBL/GenBank/DDBJ databases">
        <authorList>
            <person name="Matsumoto Y."/>
            <person name="Kinjo T."/>
            <person name="Motooka D."/>
            <person name="Nabeya D."/>
            <person name="Jung N."/>
            <person name="Uechi K."/>
            <person name="Horii T."/>
            <person name="Iida T."/>
            <person name="Fujita J."/>
            <person name="Nakamura S."/>
        </authorList>
    </citation>
    <scope>NUCLEOTIDE SEQUENCE</scope>
    <source>
        <strain evidence="2">JCM 12687</strain>
    </source>
</reference>
<evidence type="ECO:0000313" key="5">
    <source>
        <dbReference type="Proteomes" id="UP000467379"/>
    </source>
</evidence>
<dbReference type="Proteomes" id="UP000192441">
    <property type="component" value="Unassembled WGS sequence"/>
</dbReference>
<evidence type="ECO:0000259" key="1">
    <source>
        <dbReference type="Pfam" id="PF01909"/>
    </source>
</evidence>
<dbReference type="Pfam" id="PF01909">
    <property type="entry name" value="NTP_transf_2"/>
    <property type="match status" value="1"/>
</dbReference>
<keyword evidence="5" id="KW-1185">Reference proteome</keyword>
<proteinExistence type="predicted"/>
<dbReference type="RefSeq" id="WP_083132607.1">
    <property type="nucleotide sequence ID" value="NZ_AP022606.1"/>
</dbReference>
<accession>A0A7I7W5L0</accession>
<dbReference type="GO" id="GO:0016779">
    <property type="term" value="F:nucleotidyltransferase activity"/>
    <property type="evidence" value="ECO:0007669"/>
    <property type="project" value="InterPro"/>
</dbReference>
<evidence type="ECO:0000313" key="3">
    <source>
        <dbReference type="EMBL" id="ORA35803.1"/>
    </source>
</evidence>
<dbReference type="EMBL" id="AP022606">
    <property type="protein sequence ID" value="BBZ12864.1"/>
    <property type="molecule type" value="Genomic_DNA"/>
</dbReference>
<reference evidence="2 5" key="2">
    <citation type="journal article" date="2019" name="Emerg. Microbes Infect.">
        <title>Comprehensive subspecies identification of 175 nontuberculous mycobacteria species based on 7547 genomic profiles.</title>
        <authorList>
            <person name="Matsumoto Y."/>
            <person name="Kinjo T."/>
            <person name="Motooka D."/>
            <person name="Nabeya D."/>
            <person name="Jung N."/>
            <person name="Uechi K."/>
            <person name="Horii T."/>
            <person name="Iida T."/>
            <person name="Fujita J."/>
            <person name="Nakamura S."/>
        </authorList>
    </citation>
    <scope>NUCLEOTIDE SEQUENCE [LARGE SCALE GENOMIC DNA]</scope>
    <source>
        <strain evidence="2 5">JCM 12687</strain>
    </source>
</reference>
<dbReference type="SUPFAM" id="SSF81301">
    <property type="entry name" value="Nucleotidyltransferase"/>
    <property type="match status" value="1"/>
</dbReference>
<dbReference type="InterPro" id="IPR043519">
    <property type="entry name" value="NT_sf"/>
</dbReference>
<evidence type="ECO:0000313" key="2">
    <source>
        <dbReference type="EMBL" id="BBZ12864.1"/>
    </source>
</evidence>
<dbReference type="OrthoDB" id="3826063at2"/>
<dbReference type="CDD" id="cd05403">
    <property type="entry name" value="NT_KNTase_like"/>
    <property type="match status" value="1"/>
</dbReference>
<dbReference type="Gene3D" id="3.30.460.10">
    <property type="entry name" value="Beta Polymerase, domain 2"/>
    <property type="match status" value="1"/>
</dbReference>
<dbReference type="InterPro" id="IPR002934">
    <property type="entry name" value="Polymerase_NTP_transf_dom"/>
</dbReference>
<organism evidence="3 4">
    <name type="scientific">Mycobacterium branderi</name>
    <dbReference type="NCBI Taxonomy" id="43348"/>
    <lineage>
        <taxon>Bacteria</taxon>
        <taxon>Bacillati</taxon>
        <taxon>Actinomycetota</taxon>
        <taxon>Actinomycetes</taxon>
        <taxon>Mycobacteriales</taxon>
        <taxon>Mycobacteriaceae</taxon>
        <taxon>Mycobacterium</taxon>
    </lineage>
</organism>
<protein>
    <recommendedName>
        <fullName evidence="1">Polymerase nucleotidyl transferase domain-containing protein</fullName>
    </recommendedName>
</protein>